<dbReference type="GO" id="GO:0000156">
    <property type="term" value="F:phosphorelay response regulator activity"/>
    <property type="evidence" value="ECO:0007669"/>
    <property type="project" value="InterPro"/>
</dbReference>
<feature type="modified residue" description="4-aspartylphosphate" evidence="3">
    <location>
        <position position="56"/>
    </location>
</feature>
<dbReference type="InterPro" id="IPR011006">
    <property type="entry name" value="CheY-like_superfamily"/>
</dbReference>
<dbReference type="InterPro" id="IPR001789">
    <property type="entry name" value="Sig_transdc_resp-reg_receiver"/>
</dbReference>
<name>A0A0C7GAA7_PARSO</name>
<accession>A0A0C7GAA7</accession>
<sequence length="237" mass="27843">MVITIAICDDEEAHRKVLRTYLSKALNKNTYNLIEFSSGEELIANYPQRLDLLLLDVQMKKINGLDTARKIREFDTSVTIIFTTAIIDFMQQGYEVRAFRYLLKPIQYEDFSKHILECIKDIDESYENHLTIKDNSIGEIIRIPINSILYVETENRCVLIHTDTKVYKSRISINKIEKDLEESNFYRCHRSYLINVNKVKSLKQNSVLIREHEILVSRYKMKNLKLKLTESLGDLLC</sequence>
<keyword evidence="6" id="KW-0238">DNA-binding</keyword>
<dbReference type="Gene3D" id="2.40.50.1020">
    <property type="entry name" value="LytTr DNA-binding domain"/>
    <property type="match status" value="1"/>
</dbReference>
<dbReference type="PROSITE" id="PS50930">
    <property type="entry name" value="HTH_LYTTR"/>
    <property type="match status" value="1"/>
</dbReference>
<gene>
    <name evidence="6" type="primary">lytR_5</name>
    <name evidence="6" type="ORF">R28058_16851</name>
</gene>
<dbReference type="SUPFAM" id="SSF52172">
    <property type="entry name" value="CheY-like"/>
    <property type="match status" value="1"/>
</dbReference>
<dbReference type="InterPro" id="IPR046947">
    <property type="entry name" value="LytR-like"/>
</dbReference>
<feature type="domain" description="HTH LytTR-type" evidence="5">
    <location>
        <begin position="138"/>
        <end position="230"/>
    </location>
</feature>
<evidence type="ECO:0000259" key="4">
    <source>
        <dbReference type="PROSITE" id="PS50110"/>
    </source>
</evidence>
<dbReference type="OrthoDB" id="1756867at2"/>
<evidence type="ECO:0000259" key="5">
    <source>
        <dbReference type="PROSITE" id="PS50930"/>
    </source>
</evidence>
<feature type="domain" description="Response regulatory" evidence="4">
    <location>
        <begin position="4"/>
        <end position="119"/>
    </location>
</feature>
<organism evidence="6 7">
    <name type="scientific">Paraclostridium sordellii</name>
    <name type="common">Clostridium sordellii</name>
    <dbReference type="NCBI Taxonomy" id="1505"/>
    <lineage>
        <taxon>Bacteria</taxon>
        <taxon>Bacillati</taxon>
        <taxon>Bacillota</taxon>
        <taxon>Clostridia</taxon>
        <taxon>Peptostreptococcales</taxon>
        <taxon>Peptostreptococcaceae</taxon>
        <taxon>Paraclostridium</taxon>
    </lineage>
</organism>
<dbReference type="Gene3D" id="3.40.50.2300">
    <property type="match status" value="1"/>
</dbReference>
<dbReference type="SMART" id="SM00448">
    <property type="entry name" value="REC"/>
    <property type="match status" value="1"/>
</dbReference>
<dbReference type="Proteomes" id="UP000049127">
    <property type="component" value="Unassembled WGS sequence"/>
</dbReference>
<reference evidence="6 7" key="1">
    <citation type="submission" date="2015-01" db="EMBL/GenBank/DDBJ databases">
        <authorList>
            <person name="Aslett A.Martin."/>
            <person name="De Silva Nishadi"/>
        </authorList>
    </citation>
    <scope>NUCLEOTIDE SEQUENCE [LARGE SCALE GENOMIC DNA]</scope>
    <source>
        <strain evidence="6 7">R28058</strain>
    </source>
</reference>
<dbReference type="GO" id="GO:0003677">
    <property type="term" value="F:DNA binding"/>
    <property type="evidence" value="ECO:0007669"/>
    <property type="project" value="UniProtKB-KW"/>
</dbReference>
<dbReference type="Pfam" id="PF04397">
    <property type="entry name" value="LytTR"/>
    <property type="match status" value="1"/>
</dbReference>
<evidence type="ECO:0000256" key="1">
    <source>
        <dbReference type="ARBA" id="ARBA00018672"/>
    </source>
</evidence>
<dbReference type="Pfam" id="PF00072">
    <property type="entry name" value="Response_reg"/>
    <property type="match status" value="1"/>
</dbReference>
<dbReference type="EMBL" id="CEKZ01000003">
    <property type="protein sequence ID" value="CEQ03952.1"/>
    <property type="molecule type" value="Genomic_DNA"/>
</dbReference>
<dbReference type="PANTHER" id="PTHR37299">
    <property type="entry name" value="TRANSCRIPTIONAL REGULATOR-RELATED"/>
    <property type="match status" value="1"/>
</dbReference>
<dbReference type="SMART" id="SM00850">
    <property type="entry name" value="LytTR"/>
    <property type="match status" value="1"/>
</dbReference>
<dbReference type="PROSITE" id="PS50110">
    <property type="entry name" value="RESPONSE_REGULATORY"/>
    <property type="match status" value="1"/>
</dbReference>
<protein>
    <recommendedName>
        <fullName evidence="1">Stage 0 sporulation protein A homolog</fullName>
    </recommendedName>
</protein>
<evidence type="ECO:0000313" key="7">
    <source>
        <dbReference type="Proteomes" id="UP000049127"/>
    </source>
</evidence>
<dbReference type="InterPro" id="IPR007492">
    <property type="entry name" value="LytTR_DNA-bd_dom"/>
</dbReference>
<comment type="function">
    <text evidence="2">May play the central regulatory role in sporulation. It may be an element of the effector pathway responsible for the activation of sporulation genes in response to nutritional stress. Spo0A may act in concert with spo0H (a sigma factor) to control the expression of some genes that are critical to the sporulation process.</text>
</comment>
<evidence type="ECO:0000313" key="6">
    <source>
        <dbReference type="EMBL" id="CEQ03952.1"/>
    </source>
</evidence>
<dbReference type="RefSeq" id="WP_055342071.1">
    <property type="nucleotide sequence ID" value="NZ_CDNI01000003.1"/>
</dbReference>
<proteinExistence type="predicted"/>
<evidence type="ECO:0000256" key="2">
    <source>
        <dbReference type="ARBA" id="ARBA00024867"/>
    </source>
</evidence>
<dbReference type="PANTHER" id="PTHR37299:SF1">
    <property type="entry name" value="STAGE 0 SPORULATION PROTEIN A HOMOLOG"/>
    <property type="match status" value="1"/>
</dbReference>
<keyword evidence="3" id="KW-0597">Phosphoprotein</keyword>
<dbReference type="AlphaFoldDB" id="A0A0C7GAA7"/>
<evidence type="ECO:0000256" key="3">
    <source>
        <dbReference type="PROSITE-ProRule" id="PRU00169"/>
    </source>
</evidence>